<accession>K0J6L3</accession>
<dbReference type="EMBL" id="AB750500">
    <property type="protein sequence ID" value="BAM62546.1"/>
    <property type="molecule type" value="Genomic_DNA"/>
</dbReference>
<sequence>MKPILADYVIARLRRPLPAEYVVRGSTPVLSFGNALDATVATLGLNPSRREFLDRNGRLLSGTARRLETLRSLGVPNLVSVSQSTLRRVINGCNNYFTVNPYRWFDQLESILQSVGASYYDGSACHLDLVQWATDPTWGKIPNRTIRNRLLKEDAAFLREQLTTGSFRLLLINGRGVVRPFQRMMGVKRPPAGSVKSRSVESRMSLGRLPFGTKVIGWSVNVQSSYGVSNALRAALACRVRGLNHDDTIV</sequence>
<reference evidence="1" key="1">
    <citation type="submission" date="2012-09" db="EMBL/GenBank/DDBJ databases">
        <authorList>
            <person name="Elsaied H.E."/>
            <person name="Maruyama A."/>
        </authorList>
    </citation>
    <scope>NUCLEOTIDE SEQUENCE</scope>
</reference>
<reference evidence="1" key="2">
    <citation type="journal article" date="2014" name="FEMS Microbiol. Ecol.">
        <title>Novel integrons and gene cassettes from a Cascadian submarine gas-hydrate-bearing core.</title>
        <authorList>
            <person name="Elsaied H."/>
            <person name="Stokes H.W."/>
            <person name="Yoshioka H."/>
            <person name="Mitani Y."/>
            <person name="Maruyama A."/>
        </authorList>
    </citation>
    <scope>NUCLEOTIDE SEQUENCE</scope>
</reference>
<organism evidence="1">
    <name type="scientific">uncultured microorganism</name>
    <dbReference type="NCBI Taxonomy" id="358574"/>
    <lineage>
        <taxon>unclassified sequences</taxon>
        <taxon>environmental samples</taxon>
    </lineage>
</organism>
<proteinExistence type="predicted"/>
<dbReference type="AlphaFoldDB" id="K0J6L3"/>
<protein>
    <submittedName>
        <fullName evidence="1">Uncharacterized protein</fullName>
    </submittedName>
</protein>
<name>K0J6L3_9ZZZZ</name>
<evidence type="ECO:0000313" key="1">
    <source>
        <dbReference type="EMBL" id="BAM62546.1"/>
    </source>
</evidence>